<protein>
    <submittedName>
        <fullName evidence="10">Biopolymer transport protein ExbD</fullName>
    </submittedName>
</protein>
<comment type="subcellular location">
    <subcellularLocation>
        <location evidence="1">Cell membrane</location>
        <topology evidence="1">Single-pass membrane protein</topology>
    </subcellularLocation>
    <subcellularLocation>
        <location evidence="7">Cell membrane</location>
        <topology evidence="7">Single-pass type II membrane protein</topology>
    </subcellularLocation>
</comment>
<dbReference type="PANTHER" id="PTHR30558">
    <property type="entry name" value="EXBD MEMBRANE COMPONENT OF PMF-DRIVEN MACROMOLECULE IMPORT SYSTEM"/>
    <property type="match status" value="1"/>
</dbReference>
<keyword evidence="12" id="KW-1185">Reference proteome</keyword>
<evidence type="ECO:0000256" key="4">
    <source>
        <dbReference type="ARBA" id="ARBA00022692"/>
    </source>
</evidence>
<evidence type="ECO:0000256" key="6">
    <source>
        <dbReference type="ARBA" id="ARBA00023136"/>
    </source>
</evidence>
<keyword evidence="4 7" id="KW-0812">Transmembrane</keyword>
<keyword evidence="6 8" id="KW-0472">Membrane</keyword>
<dbReference type="EMBL" id="JAATIZ010000001">
    <property type="protein sequence ID" value="NJB64204.1"/>
    <property type="molecule type" value="Genomic_DNA"/>
</dbReference>
<feature type="transmembrane region" description="Helical" evidence="8">
    <location>
        <begin position="21"/>
        <end position="41"/>
    </location>
</feature>
<keyword evidence="7" id="KW-0813">Transport</keyword>
<keyword evidence="3" id="KW-1003">Cell membrane</keyword>
<comment type="similarity">
    <text evidence="2 7">Belongs to the ExbD/TolR family.</text>
</comment>
<organism evidence="9 11">
    <name type="scientific">Paenalcaligenes hominis</name>
    <dbReference type="NCBI Taxonomy" id="643674"/>
    <lineage>
        <taxon>Bacteria</taxon>
        <taxon>Pseudomonadati</taxon>
        <taxon>Pseudomonadota</taxon>
        <taxon>Betaproteobacteria</taxon>
        <taxon>Burkholderiales</taxon>
        <taxon>Alcaligenaceae</taxon>
        <taxon>Paenalcaligenes</taxon>
    </lineage>
</organism>
<dbReference type="AlphaFoldDB" id="A0A1U9JYF4"/>
<evidence type="ECO:0000256" key="5">
    <source>
        <dbReference type="ARBA" id="ARBA00022989"/>
    </source>
</evidence>
<evidence type="ECO:0000256" key="3">
    <source>
        <dbReference type="ARBA" id="ARBA00022475"/>
    </source>
</evidence>
<evidence type="ECO:0000256" key="1">
    <source>
        <dbReference type="ARBA" id="ARBA00004162"/>
    </source>
</evidence>
<dbReference type="EMBL" id="CP019697">
    <property type="protein sequence ID" value="AQS50833.1"/>
    <property type="molecule type" value="Genomic_DNA"/>
</dbReference>
<dbReference type="Gene3D" id="3.30.420.270">
    <property type="match status" value="1"/>
</dbReference>
<keyword evidence="5 8" id="KW-1133">Transmembrane helix</keyword>
<evidence type="ECO:0000313" key="9">
    <source>
        <dbReference type="EMBL" id="AQS50833.1"/>
    </source>
</evidence>
<dbReference type="Proteomes" id="UP000783934">
    <property type="component" value="Unassembled WGS sequence"/>
</dbReference>
<dbReference type="GO" id="GO:0022857">
    <property type="term" value="F:transmembrane transporter activity"/>
    <property type="evidence" value="ECO:0007669"/>
    <property type="project" value="InterPro"/>
</dbReference>
<dbReference type="GO" id="GO:0005886">
    <property type="term" value="C:plasma membrane"/>
    <property type="evidence" value="ECO:0007669"/>
    <property type="project" value="UniProtKB-SubCell"/>
</dbReference>
<evidence type="ECO:0000256" key="2">
    <source>
        <dbReference type="ARBA" id="ARBA00005811"/>
    </source>
</evidence>
<evidence type="ECO:0000256" key="7">
    <source>
        <dbReference type="RuleBase" id="RU003879"/>
    </source>
</evidence>
<reference evidence="9 11" key="1">
    <citation type="submission" date="2017-01" db="EMBL/GenBank/DDBJ databases">
        <title>Complete Genome Sequence of Paenalcaligenes hominis, Isolated from a paraplegic Patient with neurogenic bladder.</title>
        <authorList>
            <person name="Mukhopadhyay R."/>
            <person name="Joaquin J."/>
            <person name="Hogue R."/>
            <person name="Kilaru A."/>
            <person name="Jospin G."/>
            <person name="Mars K."/>
            <person name="Eisen J.A."/>
            <person name="Chaturvedi V."/>
        </authorList>
    </citation>
    <scope>NUCLEOTIDE SEQUENCE [LARGE SCALE GENOMIC DNA]</scope>
    <source>
        <strain evidence="9 11">15S00501</strain>
    </source>
</reference>
<dbReference type="InterPro" id="IPR003400">
    <property type="entry name" value="ExbD"/>
</dbReference>
<dbReference type="Proteomes" id="UP000189369">
    <property type="component" value="Chromosome"/>
</dbReference>
<evidence type="ECO:0000313" key="12">
    <source>
        <dbReference type="Proteomes" id="UP000783934"/>
    </source>
</evidence>
<dbReference type="KEGG" id="phn:PAEH1_03285"/>
<dbReference type="Pfam" id="PF02472">
    <property type="entry name" value="ExbD"/>
    <property type="match status" value="1"/>
</dbReference>
<dbReference type="OrthoDB" id="424972at2"/>
<sequence>MNFRRRRHHSTDDIAVDFIPLIDILLVVLIFITATTTFSRVQEIPVNLPSSSSQTLSTESHVLAISQDGQYALDGRFLSQSDNSVAEALLALQDKTALLIYADANARHSSVIHALEAARSAQFEKISFATQE</sequence>
<dbReference type="PANTHER" id="PTHR30558:SF3">
    <property type="entry name" value="BIOPOLYMER TRANSPORT PROTEIN EXBD-RELATED"/>
    <property type="match status" value="1"/>
</dbReference>
<dbReference type="RefSeq" id="WP_077733380.1">
    <property type="nucleotide sequence ID" value="NZ_BMCQ01000009.1"/>
</dbReference>
<evidence type="ECO:0000256" key="8">
    <source>
        <dbReference type="SAM" id="Phobius"/>
    </source>
</evidence>
<dbReference type="GO" id="GO:0015031">
    <property type="term" value="P:protein transport"/>
    <property type="evidence" value="ECO:0007669"/>
    <property type="project" value="UniProtKB-KW"/>
</dbReference>
<proteinExistence type="inferred from homology"/>
<keyword evidence="7" id="KW-0653">Protein transport</keyword>
<accession>A0A1U9JYF4</accession>
<evidence type="ECO:0000313" key="10">
    <source>
        <dbReference type="EMBL" id="NJB64204.1"/>
    </source>
</evidence>
<name>A0A1U9JYF4_9BURK</name>
<dbReference type="STRING" id="643674.PAEH1_03285"/>
<evidence type="ECO:0000313" key="11">
    <source>
        <dbReference type="Proteomes" id="UP000189369"/>
    </source>
</evidence>
<gene>
    <name evidence="10" type="ORF">GGR41_000425</name>
    <name evidence="9" type="ORF">PAEH1_03285</name>
</gene>
<reference evidence="10 12" key="2">
    <citation type="submission" date="2020-03" db="EMBL/GenBank/DDBJ databases">
        <title>Genomic Encyclopedia of Type Strains, Phase IV (KMG-IV): sequencing the most valuable type-strain genomes for metagenomic binning, comparative biology and taxonomic classification.</title>
        <authorList>
            <person name="Goeker M."/>
        </authorList>
    </citation>
    <scope>NUCLEOTIDE SEQUENCE [LARGE SCALE GENOMIC DNA]</scope>
    <source>
        <strain evidence="10 12">DSM 26613</strain>
    </source>
</reference>